<comment type="caution">
    <text evidence="2">The sequence shown here is derived from an EMBL/GenBank/DDBJ whole genome shotgun (WGS) entry which is preliminary data.</text>
</comment>
<dbReference type="EMBL" id="VWXC01000046">
    <property type="protein sequence ID" value="NIG22408.1"/>
    <property type="molecule type" value="Genomic_DNA"/>
</dbReference>
<sequence length="75" mass="8658">MFGLIDVNSFYASVEKAFQPSLRNEPVCILSNNDGCVIARSKEAKKYVRMGEPWFKIKNQHFPVKIHFFSSNYAL</sequence>
<evidence type="ECO:0000313" key="2">
    <source>
        <dbReference type="EMBL" id="NIG22408.1"/>
    </source>
</evidence>
<proteinExistence type="predicted"/>
<dbReference type="InterPro" id="IPR043502">
    <property type="entry name" value="DNA/RNA_pol_sf"/>
</dbReference>
<dbReference type="Proteomes" id="UP001515780">
    <property type="component" value="Unassembled WGS sequence"/>
</dbReference>
<organism evidence="2 3">
    <name type="scientific">Candidatus Pantoea communis</name>
    <dbReference type="NCBI Taxonomy" id="2608354"/>
    <lineage>
        <taxon>Bacteria</taxon>
        <taxon>Pseudomonadati</taxon>
        <taxon>Pseudomonadota</taxon>
        <taxon>Gammaproteobacteria</taxon>
        <taxon>Enterobacterales</taxon>
        <taxon>Erwiniaceae</taxon>
        <taxon>Pantoea</taxon>
    </lineage>
</organism>
<keyword evidence="3" id="KW-1185">Reference proteome</keyword>
<dbReference type="Pfam" id="PF00817">
    <property type="entry name" value="IMS"/>
    <property type="match status" value="1"/>
</dbReference>
<accession>A0ABX0RZ34</accession>
<reference evidence="2 3" key="1">
    <citation type="journal article" date="2019" name="bioRxiv">
        <title>Bacteria contribute to plant secondary compound degradation in a generalist herbivore system.</title>
        <authorList>
            <person name="Francoeur C.B."/>
            <person name="Khadempour L."/>
            <person name="Moreira-Soto R.D."/>
            <person name="Gotting K."/>
            <person name="Book A.J."/>
            <person name="Pinto-Tomas A.A."/>
            <person name="Keefover-Ring K."/>
            <person name="Currie C.R."/>
        </authorList>
    </citation>
    <scope>NUCLEOTIDE SEQUENCE [LARGE SCALE GENOMIC DNA]</scope>
    <source>
        <strain evidence="2">Al-1710</strain>
    </source>
</reference>
<dbReference type="SUPFAM" id="SSF56672">
    <property type="entry name" value="DNA/RNA polymerases"/>
    <property type="match status" value="1"/>
</dbReference>
<feature type="domain" description="UmuC" evidence="1">
    <location>
        <begin position="2"/>
        <end position="75"/>
    </location>
</feature>
<dbReference type="Gene3D" id="3.40.1170.60">
    <property type="match status" value="1"/>
</dbReference>
<dbReference type="InterPro" id="IPR001126">
    <property type="entry name" value="UmuC"/>
</dbReference>
<dbReference type="PROSITE" id="PS50173">
    <property type="entry name" value="UMUC"/>
    <property type="match status" value="1"/>
</dbReference>
<name>A0ABX0RZ34_9GAMM</name>
<evidence type="ECO:0000259" key="1">
    <source>
        <dbReference type="PROSITE" id="PS50173"/>
    </source>
</evidence>
<gene>
    <name evidence="2" type="ORF">F3J37_27620</name>
</gene>
<protein>
    <submittedName>
        <fullName evidence="2">ImpB/mucB/samB family protein</fullName>
    </submittedName>
</protein>
<evidence type="ECO:0000313" key="3">
    <source>
        <dbReference type="Proteomes" id="UP001515780"/>
    </source>
</evidence>